<dbReference type="SMART" id="SM00339">
    <property type="entry name" value="FH"/>
    <property type="match status" value="1"/>
</dbReference>
<dbReference type="PRINTS" id="PR00053">
    <property type="entry name" value="FORKHEAD"/>
</dbReference>
<feature type="region of interest" description="Disordered" evidence="10">
    <location>
        <begin position="1"/>
        <end position="193"/>
    </location>
</feature>
<feature type="compositionally biased region" description="Basic and acidic residues" evidence="10">
    <location>
        <begin position="113"/>
        <end position="126"/>
    </location>
</feature>
<evidence type="ECO:0000256" key="8">
    <source>
        <dbReference type="ARBA" id="ARBA00023242"/>
    </source>
</evidence>
<evidence type="ECO:0000313" key="12">
    <source>
        <dbReference type="EMBL" id="KAK0423536.1"/>
    </source>
</evidence>
<evidence type="ECO:0000256" key="9">
    <source>
        <dbReference type="PROSITE-ProRule" id="PRU00089"/>
    </source>
</evidence>
<feature type="region of interest" description="Disordered" evidence="10">
    <location>
        <begin position="446"/>
        <end position="496"/>
    </location>
</feature>
<dbReference type="GO" id="GO:0005634">
    <property type="term" value="C:nucleus"/>
    <property type="evidence" value="ECO:0007669"/>
    <property type="project" value="UniProtKB-SubCell"/>
</dbReference>
<dbReference type="Pfam" id="PF00250">
    <property type="entry name" value="Forkhead"/>
    <property type="match status" value="1"/>
</dbReference>
<protein>
    <recommendedName>
        <fullName evidence="11">Fork-head domain-containing protein</fullName>
    </recommendedName>
</protein>
<dbReference type="PANTHER" id="PTHR45767">
    <property type="entry name" value="FORKHEAD BOX PROTEIN O"/>
    <property type="match status" value="1"/>
</dbReference>
<keyword evidence="7" id="KW-0804">Transcription</keyword>
<dbReference type="Proteomes" id="UP001175271">
    <property type="component" value="Unassembled WGS sequence"/>
</dbReference>
<evidence type="ECO:0000256" key="5">
    <source>
        <dbReference type="ARBA" id="ARBA00023015"/>
    </source>
</evidence>
<dbReference type="PANTHER" id="PTHR45767:SF2">
    <property type="entry name" value="FORKHEAD BOX PROTEIN O"/>
    <property type="match status" value="1"/>
</dbReference>
<reference evidence="12" key="1">
    <citation type="submission" date="2023-06" db="EMBL/GenBank/DDBJ databases">
        <title>Genomic analysis of the entomopathogenic nematode Steinernema hermaphroditum.</title>
        <authorList>
            <person name="Schwarz E.M."/>
            <person name="Heppert J.K."/>
            <person name="Baniya A."/>
            <person name="Schwartz H.T."/>
            <person name="Tan C.-H."/>
            <person name="Antoshechkin I."/>
            <person name="Sternberg P.W."/>
            <person name="Goodrich-Blair H."/>
            <person name="Dillman A.R."/>
        </authorList>
    </citation>
    <scope>NUCLEOTIDE SEQUENCE</scope>
    <source>
        <strain evidence="12">PS9179</strain>
        <tissue evidence="12">Whole animal</tissue>
    </source>
</reference>
<feature type="compositionally biased region" description="Acidic residues" evidence="10">
    <location>
        <begin position="91"/>
        <end position="101"/>
    </location>
</feature>
<name>A0AA39IHA2_9BILA</name>
<evidence type="ECO:0000256" key="10">
    <source>
        <dbReference type="SAM" id="MobiDB-lite"/>
    </source>
</evidence>
<dbReference type="PROSITE" id="PS50039">
    <property type="entry name" value="FORK_HEAD_3"/>
    <property type="match status" value="1"/>
</dbReference>
<evidence type="ECO:0000256" key="1">
    <source>
        <dbReference type="ARBA" id="ARBA00004123"/>
    </source>
</evidence>
<feature type="domain" description="Fork-head" evidence="11">
    <location>
        <begin position="499"/>
        <end position="557"/>
    </location>
</feature>
<dbReference type="InterPro" id="IPR036388">
    <property type="entry name" value="WH-like_DNA-bd_sf"/>
</dbReference>
<dbReference type="InterPro" id="IPR036390">
    <property type="entry name" value="WH_DNA-bd_sf"/>
</dbReference>
<feature type="region of interest" description="Disordered" evidence="10">
    <location>
        <begin position="337"/>
        <end position="422"/>
    </location>
</feature>
<evidence type="ECO:0000256" key="2">
    <source>
        <dbReference type="ARBA" id="ARBA00004496"/>
    </source>
</evidence>
<evidence type="ECO:0000259" key="11">
    <source>
        <dbReference type="PROSITE" id="PS50039"/>
    </source>
</evidence>
<dbReference type="Gene3D" id="1.10.10.10">
    <property type="entry name" value="Winged helix-like DNA-binding domain superfamily/Winged helix DNA-binding domain"/>
    <property type="match status" value="1"/>
</dbReference>
<evidence type="ECO:0000256" key="3">
    <source>
        <dbReference type="ARBA" id="ARBA00022473"/>
    </source>
</evidence>
<gene>
    <name evidence="12" type="ORF">QR680_008194</name>
</gene>
<keyword evidence="3" id="KW-0217">Developmental protein</keyword>
<dbReference type="EMBL" id="JAUCMV010000001">
    <property type="protein sequence ID" value="KAK0423536.1"/>
    <property type="molecule type" value="Genomic_DNA"/>
</dbReference>
<evidence type="ECO:0000313" key="13">
    <source>
        <dbReference type="Proteomes" id="UP001175271"/>
    </source>
</evidence>
<feature type="DNA-binding region" description="Fork-head" evidence="9">
    <location>
        <begin position="499"/>
        <end position="557"/>
    </location>
</feature>
<proteinExistence type="predicted"/>
<feature type="compositionally biased region" description="Low complexity" evidence="10">
    <location>
        <begin position="139"/>
        <end position="148"/>
    </location>
</feature>
<keyword evidence="13" id="KW-1185">Reference proteome</keyword>
<organism evidence="12 13">
    <name type="scientific">Steinernema hermaphroditum</name>
    <dbReference type="NCBI Taxonomy" id="289476"/>
    <lineage>
        <taxon>Eukaryota</taxon>
        <taxon>Metazoa</taxon>
        <taxon>Ecdysozoa</taxon>
        <taxon>Nematoda</taxon>
        <taxon>Chromadorea</taxon>
        <taxon>Rhabditida</taxon>
        <taxon>Tylenchina</taxon>
        <taxon>Panagrolaimomorpha</taxon>
        <taxon>Strongyloidoidea</taxon>
        <taxon>Steinernematidae</taxon>
        <taxon>Steinernema</taxon>
    </lineage>
</organism>
<evidence type="ECO:0000256" key="6">
    <source>
        <dbReference type="ARBA" id="ARBA00023125"/>
    </source>
</evidence>
<keyword evidence="4" id="KW-0963">Cytoplasm</keyword>
<feature type="compositionally biased region" description="Low complexity" evidence="10">
    <location>
        <begin position="1"/>
        <end position="11"/>
    </location>
</feature>
<dbReference type="InterPro" id="IPR001766">
    <property type="entry name" value="Fork_head_dom"/>
</dbReference>
<keyword evidence="6 9" id="KW-0238">DNA-binding</keyword>
<comment type="subcellular location">
    <subcellularLocation>
        <location evidence="2">Cytoplasm</location>
    </subcellularLocation>
    <subcellularLocation>
        <location evidence="1 9">Nucleus</location>
    </subcellularLocation>
</comment>
<evidence type="ECO:0000256" key="7">
    <source>
        <dbReference type="ARBA" id="ARBA00023163"/>
    </source>
</evidence>
<keyword evidence="5" id="KW-0805">Transcription regulation</keyword>
<dbReference type="GO" id="GO:0005737">
    <property type="term" value="C:cytoplasm"/>
    <property type="evidence" value="ECO:0007669"/>
    <property type="project" value="UniProtKB-SubCell"/>
</dbReference>
<keyword evidence="8 9" id="KW-0539">Nucleus</keyword>
<dbReference type="GO" id="GO:0000981">
    <property type="term" value="F:DNA-binding transcription factor activity, RNA polymerase II-specific"/>
    <property type="evidence" value="ECO:0007669"/>
    <property type="project" value="TreeGrafter"/>
</dbReference>
<sequence length="605" mass="65031">MGSAKNSVNSSAKKRRSSVATNAKIASYRARMMSLRNSPRRKAELEQAEEDDKKVAKKVTSKKRGRGRGRGRRATIESRHALKKREKTPEPEEEEEEEEEISPPRTKFVAVKVEAEKSTDEEKEEKVEEENVLFDETKSISSVSSVTTSEEDQVEEVEGDEEKSLSTASPRDDPRDRDAAAEPATNRISWPGPPASAALHDSRSYLFVVVVLLPSLAFFAFGSSPPLQVPPPPPLHHFCVSACARDAVGSTTSPPPPPAADVHTPSALLTNRVKIPHPPRFTAESANIPQHLDLDTRQVVLTDDPMMSTTLVSAMAQPVPQQASVLDVFVSSSTASTASTATSGYGGESTSSSKSSSQTRLEDVGTNGVGPGAFPPGAFQQTSPGAPVGPPEEDELGAQTRDRSNTWPLRRPNLDINAQTSPLIHEQIPEEDNDMFGSEEQLAPSMNEPMMAGTPEAHDFDIASPLVGGPNQPPPSATPDAADPTGNASKKSTTRRNAWGNMSYADLITQAIMSSPEKKLTLSQVYEWMVQNVPYFRDKGDSNSSAGWKVSAFEEASGLQSGGPASGDFPFASFVLILTSASDLAFFADQRPLLLSNRSVSGGHN</sequence>
<dbReference type="GO" id="GO:0000978">
    <property type="term" value="F:RNA polymerase II cis-regulatory region sequence-specific DNA binding"/>
    <property type="evidence" value="ECO:0007669"/>
    <property type="project" value="TreeGrafter"/>
</dbReference>
<feature type="compositionally biased region" description="Acidic residues" evidence="10">
    <location>
        <begin position="149"/>
        <end position="161"/>
    </location>
</feature>
<feature type="compositionally biased region" description="Low complexity" evidence="10">
    <location>
        <begin position="337"/>
        <end position="357"/>
    </location>
</feature>
<evidence type="ECO:0000256" key="4">
    <source>
        <dbReference type="ARBA" id="ARBA00022490"/>
    </source>
</evidence>
<dbReference type="AlphaFoldDB" id="A0AA39IHA2"/>
<feature type="compositionally biased region" description="Basic and acidic residues" evidence="10">
    <location>
        <begin position="170"/>
        <end position="180"/>
    </location>
</feature>
<feature type="compositionally biased region" description="Basic residues" evidence="10">
    <location>
        <begin position="55"/>
        <end position="73"/>
    </location>
</feature>
<dbReference type="SUPFAM" id="SSF46785">
    <property type="entry name" value="Winged helix' DNA-binding domain"/>
    <property type="match status" value="1"/>
</dbReference>
<accession>A0AA39IHA2</accession>
<comment type="caution">
    <text evidence="12">The sequence shown here is derived from an EMBL/GenBank/DDBJ whole genome shotgun (WGS) entry which is preliminary data.</text>
</comment>